<dbReference type="Proteomes" id="UP001188597">
    <property type="component" value="Unassembled WGS sequence"/>
</dbReference>
<evidence type="ECO:0000313" key="3">
    <source>
        <dbReference type="EMBL" id="KAK3000678.1"/>
    </source>
</evidence>
<sequence>MKSSLYLETLWVGDVLCYEPVLLKYEGLYCWGLKKFIWQPYDLASLPEYCLTGRHVWMTQSLLIYFERVEWHFPNRVCLQYNMSQVIPRDCDTGDTIYGREAAGEYVDAGYSSPYMLWYRSITRLLVGRPVQNIPSGYQGGHATVLVLPSPSPVTAVEHVPLTSHSTIRTPPAYGPSASTLERSNRPHTPGSNAPISANETTAVHHMPSPLLHESEMEGIVKDIPSKIPPTSTDPLACYEMVQEQLEPIEKETHGSVPYHSGSSFVIAGS</sequence>
<dbReference type="GO" id="GO:0010073">
    <property type="term" value="P:meristem maintenance"/>
    <property type="evidence" value="ECO:0007669"/>
    <property type="project" value="InterPro"/>
</dbReference>
<feature type="region of interest" description="Disordered" evidence="1">
    <location>
        <begin position="165"/>
        <end position="197"/>
    </location>
</feature>
<evidence type="ECO:0000313" key="4">
    <source>
        <dbReference type="Proteomes" id="UP001188597"/>
    </source>
</evidence>
<dbReference type="AlphaFoldDB" id="A0AA88V5J3"/>
<gene>
    <name evidence="3" type="ORF">RJ639_021957</name>
</gene>
<dbReference type="PANTHER" id="PTHR46033">
    <property type="entry name" value="PROTEIN MAIN-LIKE 2"/>
    <property type="match status" value="1"/>
</dbReference>
<dbReference type="InterPro" id="IPR019557">
    <property type="entry name" value="AminoTfrase-like_pln_mobile"/>
</dbReference>
<evidence type="ECO:0000256" key="1">
    <source>
        <dbReference type="SAM" id="MobiDB-lite"/>
    </source>
</evidence>
<accession>A0AA88V5J3</accession>
<evidence type="ECO:0000259" key="2">
    <source>
        <dbReference type="Pfam" id="PF10536"/>
    </source>
</evidence>
<organism evidence="3 4">
    <name type="scientific">Escallonia herrerae</name>
    <dbReference type="NCBI Taxonomy" id="1293975"/>
    <lineage>
        <taxon>Eukaryota</taxon>
        <taxon>Viridiplantae</taxon>
        <taxon>Streptophyta</taxon>
        <taxon>Embryophyta</taxon>
        <taxon>Tracheophyta</taxon>
        <taxon>Spermatophyta</taxon>
        <taxon>Magnoliopsida</taxon>
        <taxon>eudicotyledons</taxon>
        <taxon>Gunneridae</taxon>
        <taxon>Pentapetalae</taxon>
        <taxon>asterids</taxon>
        <taxon>campanulids</taxon>
        <taxon>Escalloniales</taxon>
        <taxon>Escalloniaceae</taxon>
        <taxon>Escallonia</taxon>
    </lineage>
</organism>
<dbReference type="PANTHER" id="PTHR46033:SF8">
    <property type="entry name" value="PROTEIN MAINTENANCE OF MERISTEMS-LIKE"/>
    <property type="match status" value="1"/>
</dbReference>
<protein>
    <recommendedName>
        <fullName evidence="2">Aminotransferase-like plant mobile domain-containing protein</fullName>
    </recommendedName>
</protein>
<keyword evidence="4" id="KW-1185">Reference proteome</keyword>
<comment type="caution">
    <text evidence="3">The sequence shown here is derived from an EMBL/GenBank/DDBJ whole genome shotgun (WGS) entry which is preliminary data.</text>
</comment>
<dbReference type="Pfam" id="PF10536">
    <property type="entry name" value="PMD"/>
    <property type="match status" value="1"/>
</dbReference>
<dbReference type="EMBL" id="JAVXUP010002954">
    <property type="protein sequence ID" value="KAK3000678.1"/>
    <property type="molecule type" value="Genomic_DNA"/>
</dbReference>
<feature type="domain" description="Aminotransferase-like plant mobile" evidence="2">
    <location>
        <begin position="34"/>
        <end position="91"/>
    </location>
</feature>
<dbReference type="InterPro" id="IPR044824">
    <property type="entry name" value="MAIN-like"/>
</dbReference>
<reference evidence="3" key="1">
    <citation type="submission" date="2022-12" db="EMBL/GenBank/DDBJ databases">
        <title>Draft genome assemblies for two species of Escallonia (Escalloniales).</title>
        <authorList>
            <person name="Chanderbali A."/>
            <person name="Dervinis C."/>
            <person name="Anghel I."/>
            <person name="Soltis D."/>
            <person name="Soltis P."/>
            <person name="Zapata F."/>
        </authorList>
    </citation>
    <scope>NUCLEOTIDE SEQUENCE</scope>
    <source>
        <strain evidence="3">UCBG64.0493</strain>
        <tissue evidence="3">Leaf</tissue>
    </source>
</reference>
<proteinExistence type="predicted"/>
<name>A0AA88V5J3_9ASTE</name>